<comment type="caution">
    <text evidence="6">The sequence shown here is derived from an EMBL/GenBank/DDBJ whole genome shotgun (WGS) entry which is preliminary data.</text>
</comment>
<feature type="region of interest" description="Disordered" evidence="4">
    <location>
        <begin position="1060"/>
        <end position="1196"/>
    </location>
</feature>
<feature type="compositionally biased region" description="Low complexity" evidence="4">
    <location>
        <begin position="1088"/>
        <end position="1097"/>
    </location>
</feature>
<feature type="compositionally biased region" description="Low complexity" evidence="4">
    <location>
        <begin position="803"/>
        <end position="827"/>
    </location>
</feature>
<feature type="compositionally biased region" description="Polar residues" evidence="4">
    <location>
        <begin position="424"/>
        <end position="440"/>
    </location>
</feature>
<dbReference type="GO" id="GO:0005516">
    <property type="term" value="F:calmodulin binding"/>
    <property type="evidence" value="ECO:0007669"/>
    <property type="project" value="UniProtKB-KW"/>
</dbReference>
<feature type="compositionally biased region" description="Polar residues" evidence="4">
    <location>
        <begin position="1154"/>
        <end position="1170"/>
    </location>
</feature>
<feature type="compositionally biased region" description="Low complexity" evidence="4">
    <location>
        <begin position="361"/>
        <end position="370"/>
    </location>
</feature>
<dbReference type="PANTHER" id="PTHR32295">
    <property type="entry name" value="IQ-DOMAIN 5-RELATED"/>
    <property type="match status" value="1"/>
</dbReference>
<keyword evidence="7" id="KW-1185">Reference proteome</keyword>
<reference evidence="6" key="1">
    <citation type="submission" date="2022-08" db="EMBL/GenBank/DDBJ databases">
        <authorList>
            <person name="Gutierrez-Valencia J."/>
        </authorList>
    </citation>
    <scope>NUCLEOTIDE SEQUENCE</scope>
</reference>
<evidence type="ECO:0000256" key="3">
    <source>
        <dbReference type="ARBA" id="ARBA00024378"/>
    </source>
</evidence>
<dbReference type="Pfam" id="PF13178">
    <property type="entry name" value="DUF4005"/>
    <property type="match status" value="2"/>
</dbReference>
<dbReference type="EMBL" id="CAMGYJ010000004">
    <property type="protein sequence ID" value="CAI0397017.1"/>
    <property type="molecule type" value="Genomic_DNA"/>
</dbReference>
<dbReference type="InterPro" id="IPR001810">
    <property type="entry name" value="F-box_dom"/>
</dbReference>
<feature type="region of interest" description="Disordered" evidence="4">
    <location>
        <begin position="1"/>
        <end position="135"/>
    </location>
</feature>
<comment type="subunit">
    <text evidence="3">Binds to multiple calmodulin (CaM) in the presence of Ca(2+) and CaM-like proteins.</text>
</comment>
<keyword evidence="1" id="KW-0112">Calmodulin-binding</keyword>
<feature type="domain" description="F-box" evidence="5">
    <location>
        <begin position="588"/>
        <end position="638"/>
    </location>
</feature>
<dbReference type="PROSITE" id="PS50181">
    <property type="entry name" value="FBOX"/>
    <property type="match status" value="2"/>
</dbReference>
<feature type="compositionally biased region" description="Basic and acidic residues" evidence="4">
    <location>
        <begin position="43"/>
        <end position="53"/>
    </location>
</feature>
<dbReference type="SMART" id="SM00015">
    <property type="entry name" value="IQ"/>
    <property type="match status" value="2"/>
</dbReference>
<proteinExistence type="inferred from homology"/>
<dbReference type="InterPro" id="IPR025064">
    <property type="entry name" value="DUF4005"/>
</dbReference>
<feature type="compositionally biased region" description="Polar residues" evidence="4">
    <location>
        <begin position="1060"/>
        <end position="1072"/>
    </location>
</feature>
<feature type="compositionally biased region" description="Basic and acidic residues" evidence="4">
    <location>
        <begin position="730"/>
        <end position="739"/>
    </location>
</feature>
<evidence type="ECO:0000256" key="2">
    <source>
        <dbReference type="ARBA" id="ARBA00024341"/>
    </source>
</evidence>
<feature type="compositionally biased region" description="Polar residues" evidence="4">
    <location>
        <begin position="319"/>
        <end position="345"/>
    </location>
</feature>
<evidence type="ECO:0000313" key="7">
    <source>
        <dbReference type="Proteomes" id="UP001154282"/>
    </source>
</evidence>
<feature type="compositionally biased region" description="Low complexity" evidence="4">
    <location>
        <begin position="843"/>
        <end position="856"/>
    </location>
</feature>
<feature type="compositionally biased region" description="Gly residues" evidence="4">
    <location>
        <begin position="1128"/>
        <end position="1137"/>
    </location>
</feature>
<feature type="region of interest" description="Disordered" evidence="4">
    <location>
        <begin position="781"/>
        <end position="862"/>
    </location>
</feature>
<dbReference type="InterPro" id="IPR036047">
    <property type="entry name" value="F-box-like_dom_sf"/>
</dbReference>
<dbReference type="Gene3D" id="1.20.1280.50">
    <property type="match status" value="2"/>
</dbReference>
<feature type="region of interest" description="Disordered" evidence="4">
    <location>
        <begin position="218"/>
        <end position="252"/>
    </location>
</feature>
<dbReference type="Pfam" id="PF00646">
    <property type="entry name" value="F-box"/>
    <property type="match status" value="2"/>
</dbReference>
<evidence type="ECO:0000259" key="5">
    <source>
        <dbReference type="PROSITE" id="PS50181"/>
    </source>
</evidence>
<dbReference type="PANTHER" id="PTHR32295:SF113">
    <property type="entry name" value="PROTEIN IQ-DOMAIN 14"/>
    <property type="match status" value="1"/>
</dbReference>
<dbReference type="Pfam" id="PF00612">
    <property type="entry name" value="IQ"/>
    <property type="match status" value="2"/>
</dbReference>
<accession>A0AAV0IHS7</accession>
<dbReference type="CDD" id="cd23767">
    <property type="entry name" value="IQCD"/>
    <property type="match status" value="2"/>
</dbReference>
<feature type="compositionally biased region" description="Basic and acidic residues" evidence="4">
    <location>
        <begin position="225"/>
        <end position="234"/>
    </location>
</feature>
<dbReference type="SMART" id="SM00256">
    <property type="entry name" value="FBOX"/>
    <property type="match status" value="2"/>
</dbReference>
<feature type="compositionally biased region" description="Basic and acidic residues" evidence="4">
    <location>
        <begin position="1"/>
        <end position="12"/>
    </location>
</feature>
<feature type="domain" description="F-box" evidence="5">
    <location>
        <begin position="1318"/>
        <end position="1368"/>
    </location>
</feature>
<feature type="compositionally biased region" description="Basic and acidic residues" evidence="4">
    <location>
        <begin position="952"/>
        <end position="961"/>
    </location>
</feature>
<evidence type="ECO:0000256" key="1">
    <source>
        <dbReference type="ARBA" id="ARBA00022860"/>
    </source>
</evidence>
<feature type="region of interest" description="Disordered" evidence="4">
    <location>
        <begin position="945"/>
        <end position="980"/>
    </location>
</feature>
<dbReference type="InterPro" id="IPR000048">
    <property type="entry name" value="IQ_motif_EF-hand-BS"/>
</dbReference>
<dbReference type="PROSITE" id="PS50096">
    <property type="entry name" value="IQ"/>
    <property type="match status" value="2"/>
</dbReference>
<feature type="compositionally biased region" description="Low complexity" evidence="4">
    <location>
        <begin position="116"/>
        <end position="130"/>
    </location>
</feature>
<dbReference type="SUPFAM" id="SSF81383">
    <property type="entry name" value="F-box domain"/>
    <property type="match status" value="2"/>
</dbReference>
<name>A0AAV0IHS7_9ROSI</name>
<organism evidence="6 7">
    <name type="scientific">Linum tenue</name>
    <dbReference type="NCBI Taxonomy" id="586396"/>
    <lineage>
        <taxon>Eukaryota</taxon>
        <taxon>Viridiplantae</taxon>
        <taxon>Streptophyta</taxon>
        <taxon>Embryophyta</taxon>
        <taxon>Tracheophyta</taxon>
        <taxon>Spermatophyta</taxon>
        <taxon>Magnoliopsida</taxon>
        <taxon>eudicotyledons</taxon>
        <taxon>Gunneridae</taxon>
        <taxon>Pentapetalae</taxon>
        <taxon>rosids</taxon>
        <taxon>fabids</taxon>
        <taxon>Malpighiales</taxon>
        <taxon>Linaceae</taxon>
        <taxon>Linum</taxon>
    </lineage>
</organism>
<feature type="compositionally biased region" description="Pro residues" evidence="4">
    <location>
        <begin position="828"/>
        <end position="842"/>
    </location>
</feature>
<evidence type="ECO:0000256" key="4">
    <source>
        <dbReference type="SAM" id="MobiDB-lite"/>
    </source>
</evidence>
<dbReference type="Gene3D" id="1.20.5.190">
    <property type="match status" value="2"/>
</dbReference>
<feature type="region of interest" description="Disordered" evidence="4">
    <location>
        <begin position="729"/>
        <end position="751"/>
    </location>
</feature>
<feature type="compositionally biased region" description="Low complexity" evidence="4">
    <location>
        <begin position="76"/>
        <end position="109"/>
    </location>
</feature>
<gene>
    <name evidence="6" type="ORF">LITE_LOCUS9378</name>
</gene>
<feature type="region of interest" description="Disordered" evidence="4">
    <location>
        <begin position="319"/>
        <end position="466"/>
    </location>
</feature>
<comment type="similarity">
    <text evidence="2">Belongs to the IQD family.</text>
</comment>
<evidence type="ECO:0000313" key="6">
    <source>
        <dbReference type="EMBL" id="CAI0397017.1"/>
    </source>
</evidence>
<sequence length="1471" mass="163097">MQEPDKKSSSKEKKSKGIGKFRQGESSSSFIPLFREPSSIEKILGEAEREHKLTFRPPTPPAEQPRTPNFVPPPSRVVSSSPRVPSLRVSSSPRAATSPRAPSPRAAASPRPPSPKAAAPSTSARAASPKNVEHERQVYRRIEPTLRNQNACATKIQAAYRGYMARRSFRALKGLVRLQGVIRGQNVKRQTMNAMKCMQLLVRVQSQIQSRRIQMLENQARQHKKNDNEVESHLGKRSQASEAGNGDDWDDSVLTKDQVEAGLRSKMDAVIKRERAMAYAYSHQLWKGTPRATQLSLTDIRSNGFPWWWNWLERQLPASSSNNKQESQPTKSFQLTPTRPSSQVKPSPVHQQHFAYDGMDTPTPRSTRSTARQVRTPVHKMTPNNNAANSSAGLSKYSRARGGGGGDHSSPSPFNFPSKDDDSLTSCPPFSRPNYMTPTVSAKAKTRANSNPRERFPLPGTPSSEKRRVSFPFGGGQSFKWNAGSLFSSNNNNKGSGSPRVIDKHQPIHSIGNLSVDSTVSMPAAVGRRPFNRRRLGISASSLPASPASQASILLLSGGVIFLTAMATENNSSASDVPVGVFMKRRILSEISTLGDDLLIEILIRLPSPKFACRISTVCKRWSSLISSPRFNRSFVSHRESINELQPPLVLSSEDQQSIIPGFVPMPTVDHELRFSVLDSFQDLLLCGFQMPEDLDDEFRRSYFLCNPFTKQWIALPLAPCRPTRCWGLEPDKKSSSKEKKSKGIGKFRQGESSSSFIPLFREPSSIEKILGEAEREHKLTFRPPTPPAEQPRTPNFVPPPSRVVSSSPRVPSLRVSSSPRAATSPRAPSPRPAASPRPPSPKAAAPSISARATSPKNVERERQVYRRIEPTLRNQNACATKIQAAYRGYMARRSFRALKGLMRLQGVIRGQNVKRQTMNAMKCMQLLVRVQSQIQSRRIQMLENQARQHKKNDNEVESHLGKRSQTSEAGNGDDWDDSVLTKDQVEAGLRSKMDAVIKRERAMAYAYSHQLWKGTPRATQLSLTDIRSNGFPWWWNWLERQLPASSSNNKQESQLTKNFQLTPTRPSSQVKPSPVHQQHFAYDGMDTPTPRSTRSTARQVRTPVHKMTPNNNAANSSSGLSKYSRARGGGGGGGGDHSSPSPFNFPSKDDDSLTSCPPFSRPNYMTPTVSAKAKTRANSNPRERFPLPGTPSSEKRRVSFPFGGGQSFKWNAGSLFSSNNNNKGSGSPRVIDKHQPIHSIGNLSVDSTVSMPAAVGRRPFNRRRLGISASSLPASPASQASILLLSGGVIFLTAMATENNSSASDVPVGVFMKRRILSEISTLGDDLLIEILIRLPSPKFACRISTVCKRWSSLISSPRFNRSFVSHRESINELQPPLVLSSEDQQSIIQGFVPMPSVDHELRFAVLDSFQDLLLCGFQMPEDLDDEFRRSYFLCNPFTKQWIALPLAPCRPTRCWGLVARRMEQGSSCC</sequence>
<dbReference type="Proteomes" id="UP001154282">
    <property type="component" value="Unassembled WGS sequence"/>
</dbReference>
<protein>
    <recommendedName>
        <fullName evidence="5">F-box domain-containing protein</fullName>
    </recommendedName>
</protein>